<feature type="domain" description="Signal transduction histidine kinase internal region" evidence="2">
    <location>
        <begin position="147"/>
        <end position="227"/>
    </location>
</feature>
<reference evidence="3 4" key="1">
    <citation type="submission" date="2020-01" db="EMBL/GenBank/DDBJ databases">
        <authorList>
            <person name="Kim M.K."/>
        </authorList>
    </citation>
    <scope>NUCLEOTIDE SEQUENCE [LARGE SCALE GENOMIC DNA]</scope>
    <source>
        <strain evidence="3 4">172606-1</strain>
    </source>
</reference>
<keyword evidence="1" id="KW-0812">Transmembrane</keyword>
<dbReference type="Proteomes" id="UP000480178">
    <property type="component" value="Chromosome"/>
</dbReference>
<evidence type="ECO:0000256" key="1">
    <source>
        <dbReference type="SAM" id="Phobius"/>
    </source>
</evidence>
<proteinExistence type="predicted"/>
<evidence type="ECO:0000313" key="3">
    <source>
        <dbReference type="EMBL" id="QHT68949.1"/>
    </source>
</evidence>
<keyword evidence="1" id="KW-0472">Membrane</keyword>
<dbReference type="InterPro" id="IPR050640">
    <property type="entry name" value="Bact_2-comp_sensor_kinase"/>
</dbReference>
<dbReference type="InterPro" id="IPR036890">
    <property type="entry name" value="HATPase_C_sf"/>
</dbReference>
<evidence type="ECO:0000313" key="4">
    <source>
        <dbReference type="Proteomes" id="UP000480178"/>
    </source>
</evidence>
<dbReference type="KEGG" id="rhoz:GXP67_21000"/>
<dbReference type="Gene3D" id="3.30.565.10">
    <property type="entry name" value="Histidine kinase-like ATPase, C-terminal domain"/>
    <property type="match status" value="1"/>
</dbReference>
<sequence length="335" mass="38981">MSTFSKLAAAHLLAWTVYVLVIALGADELDADFIQKNISSLLPVVFIFYCNMLYLFPRFLQKQQYVKLIFLLLAVNIIGVALRFVFLEMMLKIMNAHLIFPFDSITFWNQFRMNLLFTGVSFAYWYARRNYEIGKRQQRLEKEVLDARLKALKNQINPHFLYNTLSFLYTRSLPVSEELSGTIARLSAMLRYSLDEVEEEGKVALEKEVAHLKNFIDIHQFRFNHKLQVIFETNGNISRHQIMPLLLITFVENAFKHGKLQDAAYPIQIKLCTTDKEILFSVMNKKMAGVKEKSSGIGLQNVRNRLDLAYPHRYTLAIDDKNEEFSVHLSLMLHP</sequence>
<evidence type="ECO:0000259" key="2">
    <source>
        <dbReference type="Pfam" id="PF06580"/>
    </source>
</evidence>
<feature type="transmembrane region" description="Helical" evidence="1">
    <location>
        <begin position="107"/>
        <end position="127"/>
    </location>
</feature>
<dbReference type="EMBL" id="CP048222">
    <property type="protein sequence ID" value="QHT68949.1"/>
    <property type="molecule type" value="Genomic_DNA"/>
</dbReference>
<name>A0A6C0GLS8_9BACT</name>
<feature type="transmembrane region" description="Helical" evidence="1">
    <location>
        <begin position="68"/>
        <end position="87"/>
    </location>
</feature>
<dbReference type="GO" id="GO:0016020">
    <property type="term" value="C:membrane"/>
    <property type="evidence" value="ECO:0007669"/>
    <property type="project" value="InterPro"/>
</dbReference>
<dbReference type="Pfam" id="PF06580">
    <property type="entry name" value="His_kinase"/>
    <property type="match status" value="1"/>
</dbReference>
<feature type="transmembrane region" description="Helical" evidence="1">
    <location>
        <begin position="7"/>
        <end position="26"/>
    </location>
</feature>
<gene>
    <name evidence="3" type="ORF">GXP67_21000</name>
</gene>
<feature type="transmembrane region" description="Helical" evidence="1">
    <location>
        <begin position="38"/>
        <end position="56"/>
    </location>
</feature>
<accession>A0A6C0GLS8</accession>
<dbReference type="SUPFAM" id="SSF55874">
    <property type="entry name" value="ATPase domain of HSP90 chaperone/DNA topoisomerase II/histidine kinase"/>
    <property type="match status" value="1"/>
</dbReference>
<dbReference type="GO" id="GO:0000155">
    <property type="term" value="F:phosphorelay sensor kinase activity"/>
    <property type="evidence" value="ECO:0007669"/>
    <property type="project" value="InterPro"/>
</dbReference>
<dbReference type="InterPro" id="IPR010559">
    <property type="entry name" value="Sig_transdc_His_kin_internal"/>
</dbReference>
<keyword evidence="4" id="KW-1185">Reference proteome</keyword>
<dbReference type="PANTHER" id="PTHR34220:SF7">
    <property type="entry name" value="SENSOR HISTIDINE KINASE YPDA"/>
    <property type="match status" value="1"/>
</dbReference>
<dbReference type="AlphaFoldDB" id="A0A6C0GLS8"/>
<protein>
    <recommendedName>
        <fullName evidence="2">Signal transduction histidine kinase internal region domain-containing protein</fullName>
    </recommendedName>
</protein>
<keyword evidence="1" id="KW-1133">Transmembrane helix</keyword>
<dbReference type="PANTHER" id="PTHR34220">
    <property type="entry name" value="SENSOR HISTIDINE KINASE YPDA"/>
    <property type="match status" value="1"/>
</dbReference>
<organism evidence="3 4">
    <name type="scientific">Rhodocytophaga rosea</name>
    <dbReference type="NCBI Taxonomy" id="2704465"/>
    <lineage>
        <taxon>Bacteria</taxon>
        <taxon>Pseudomonadati</taxon>
        <taxon>Bacteroidota</taxon>
        <taxon>Cytophagia</taxon>
        <taxon>Cytophagales</taxon>
        <taxon>Rhodocytophagaceae</taxon>
        <taxon>Rhodocytophaga</taxon>
    </lineage>
</organism>
<dbReference type="RefSeq" id="WP_162444946.1">
    <property type="nucleotide sequence ID" value="NZ_CP048222.1"/>
</dbReference>